<protein>
    <submittedName>
        <fullName evidence="1">Uncharacterized protein</fullName>
    </submittedName>
</protein>
<comment type="caution">
    <text evidence="1">The sequence shown here is derived from an EMBL/GenBank/DDBJ whole genome shotgun (WGS) entry which is preliminary data.</text>
</comment>
<sequence length="394" mass="43780">MQTPAQNLSTLESSTGLCSLPGNSSSPNFWPNSLLEISMVRAPQFKPNPVSPTYIQSPGNIMLCTSLHVSASSPSSAKDQELTSTQPFLPWPPTLSDEFNFSINAPSCDQENPENSMYLFNIPGESSDRMCQGSHYVKDGLTFTQRLQLQKLSEELGISSYDEDENSRVDDIQNAHPQVSAVPVIDLDCNRNNFGASVAHVEGYNIQSNHHLPEAAGAQKQRIRWTTELHELFIDAVDKLGGPDSATPKGVLMLMNVNGLNIYHVKSHLQKYRLHKKVQQLKYDKQASGSEGNMQASPSKDIGSQINRDVQPETLRMQIEAQKLLHEHLKKELQLRLEKQGEQLRKIMEEQEKAGSSLFPINGLFSCINSMTEAEQSIPRSFPGTSADQVGVKY</sequence>
<gene>
    <name evidence="1" type="ORF">Patl1_14020</name>
</gene>
<evidence type="ECO:0000313" key="2">
    <source>
        <dbReference type="Proteomes" id="UP001164250"/>
    </source>
</evidence>
<keyword evidence="2" id="KW-1185">Reference proteome</keyword>
<name>A0ACC1AUB9_9ROSI</name>
<dbReference type="Proteomes" id="UP001164250">
    <property type="component" value="Chromosome 8"/>
</dbReference>
<evidence type="ECO:0000313" key="1">
    <source>
        <dbReference type="EMBL" id="KAJ0090262.1"/>
    </source>
</evidence>
<proteinExistence type="predicted"/>
<accession>A0ACC1AUB9</accession>
<dbReference type="EMBL" id="CM047904">
    <property type="protein sequence ID" value="KAJ0090262.1"/>
    <property type="molecule type" value="Genomic_DNA"/>
</dbReference>
<reference evidence="2" key="1">
    <citation type="journal article" date="2023" name="G3 (Bethesda)">
        <title>Genome assembly and association tests identify interacting loci associated with vigor, precocity, and sex in interspecific pistachio rootstocks.</title>
        <authorList>
            <person name="Palmer W."/>
            <person name="Jacygrad E."/>
            <person name="Sagayaradj S."/>
            <person name="Cavanaugh K."/>
            <person name="Han R."/>
            <person name="Bertier L."/>
            <person name="Beede B."/>
            <person name="Kafkas S."/>
            <person name="Golino D."/>
            <person name="Preece J."/>
            <person name="Michelmore R."/>
        </authorList>
    </citation>
    <scope>NUCLEOTIDE SEQUENCE [LARGE SCALE GENOMIC DNA]</scope>
</reference>
<organism evidence="1 2">
    <name type="scientific">Pistacia atlantica</name>
    <dbReference type="NCBI Taxonomy" id="434234"/>
    <lineage>
        <taxon>Eukaryota</taxon>
        <taxon>Viridiplantae</taxon>
        <taxon>Streptophyta</taxon>
        <taxon>Embryophyta</taxon>
        <taxon>Tracheophyta</taxon>
        <taxon>Spermatophyta</taxon>
        <taxon>Magnoliopsida</taxon>
        <taxon>eudicotyledons</taxon>
        <taxon>Gunneridae</taxon>
        <taxon>Pentapetalae</taxon>
        <taxon>rosids</taxon>
        <taxon>malvids</taxon>
        <taxon>Sapindales</taxon>
        <taxon>Anacardiaceae</taxon>
        <taxon>Pistacia</taxon>
    </lineage>
</organism>